<evidence type="ECO:0000313" key="1">
    <source>
        <dbReference type="EMBL" id="MPR31919.1"/>
    </source>
</evidence>
<comment type="caution">
    <text evidence="1">The sequence shown here is derived from an EMBL/GenBank/DDBJ whole genome shotgun (WGS) entry which is preliminary data.</text>
</comment>
<name>A0A7C9BM55_9BACT</name>
<protein>
    <submittedName>
        <fullName evidence="1">Uncharacterized protein</fullName>
    </submittedName>
</protein>
<sequence length="305" mass="33165">MATIGIELRIGNTDTGAGIDQSQFADFYSFTLQHPSQPGPDISLSKLLVSLRKLKLQPAVAALDLIGLACAAYAADTTINRYKNSDDGWTRQFHLFVPVSDDATWQSQSGLVSQILNFLTGDLWQITFRQSDTQIVVAQRPMKPTTSTAEMVCLFSGGMDSFLGAMKLLEAGEKPLLVGHAKSSDVSSFRNQAFAALQQRYTATAPDLVSAHVRVTKPRHGGRVVEGENTERGRSFLFLALGAACASALPPVSTGHNKKLWIPENGFITLNLPLSPCAWGLTAPAPRIPTTSSLCNSYLIRWRWV</sequence>
<organism evidence="1 2">
    <name type="scientific">Salmonirosea aquatica</name>
    <dbReference type="NCBI Taxonomy" id="2654236"/>
    <lineage>
        <taxon>Bacteria</taxon>
        <taxon>Pseudomonadati</taxon>
        <taxon>Bacteroidota</taxon>
        <taxon>Cytophagia</taxon>
        <taxon>Cytophagales</taxon>
        <taxon>Spirosomataceae</taxon>
        <taxon>Salmonirosea</taxon>
    </lineage>
</organism>
<dbReference type="Proteomes" id="UP000479293">
    <property type="component" value="Unassembled WGS sequence"/>
</dbReference>
<proteinExistence type="predicted"/>
<evidence type="ECO:0000313" key="2">
    <source>
        <dbReference type="Proteomes" id="UP000479293"/>
    </source>
</evidence>
<reference evidence="1 2" key="1">
    <citation type="submission" date="2019-10" db="EMBL/GenBank/DDBJ databases">
        <title>Draft Genome Sequence of Cytophagaceae sp. SJW1-29.</title>
        <authorList>
            <person name="Choi A."/>
        </authorList>
    </citation>
    <scope>NUCLEOTIDE SEQUENCE [LARGE SCALE GENOMIC DNA]</scope>
    <source>
        <strain evidence="1 2">SJW1-29</strain>
    </source>
</reference>
<dbReference type="Gene3D" id="3.40.50.620">
    <property type="entry name" value="HUPs"/>
    <property type="match status" value="1"/>
</dbReference>
<dbReference type="EMBL" id="WHLY01000001">
    <property type="protein sequence ID" value="MPR31919.1"/>
    <property type="molecule type" value="Genomic_DNA"/>
</dbReference>
<dbReference type="RefSeq" id="WP_152756010.1">
    <property type="nucleotide sequence ID" value="NZ_WHLY01000001.1"/>
</dbReference>
<dbReference type="InterPro" id="IPR014729">
    <property type="entry name" value="Rossmann-like_a/b/a_fold"/>
</dbReference>
<keyword evidence="2" id="KW-1185">Reference proteome</keyword>
<dbReference type="AlphaFoldDB" id="A0A7C9BM55"/>
<gene>
    <name evidence="1" type="ORF">GBK04_00785</name>
</gene>
<accession>A0A7C9BM55</accession>